<feature type="transmembrane region" description="Helical" evidence="1">
    <location>
        <begin position="95"/>
        <end position="121"/>
    </location>
</feature>
<gene>
    <name evidence="2" type="ORF">SAMN05660359_00003</name>
</gene>
<feature type="transmembrane region" description="Helical" evidence="1">
    <location>
        <begin position="151"/>
        <end position="172"/>
    </location>
</feature>
<organism evidence="2 3">
    <name type="scientific">Geodermatophilus obscurus</name>
    <dbReference type="NCBI Taxonomy" id="1861"/>
    <lineage>
        <taxon>Bacteria</taxon>
        <taxon>Bacillati</taxon>
        <taxon>Actinomycetota</taxon>
        <taxon>Actinomycetes</taxon>
        <taxon>Geodermatophilales</taxon>
        <taxon>Geodermatophilaceae</taxon>
        <taxon>Geodermatophilus</taxon>
    </lineage>
</organism>
<keyword evidence="1" id="KW-0812">Transmembrane</keyword>
<proteinExistence type="predicted"/>
<dbReference type="EMBL" id="FOWE01000001">
    <property type="protein sequence ID" value="SFN80418.1"/>
    <property type="molecule type" value="Genomic_DNA"/>
</dbReference>
<dbReference type="OrthoDB" id="1176146at2"/>
<keyword evidence="1" id="KW-0472">Membrane</keyword>
<evidence type="ECO:0000256" key="1">
    <source>
        <dbReference type="SAM" id="Phobius"/>
    </source>
</evidence>
<dbReference type="Proteomes" id="UP000183642">
    <property type="component" value="Unassembled WGS sequence"/>
</dbReference>
<keyword evidence="3" id="KW-1185">Reference proteome</keyword>
<dbReference type="AlphaFoldDB" id="A0A1I5C0A5"/>
<protein>
    <recommendedName>
        <fullName evidence="4">DUF4386 domain-containing protein</fullName>
    </recommendedName>
</protein>
<accession>A0A1I5C0A5</accession>
<dbReference type="Pfam" id="PF14329">
    <property type="entry name" value="DUF4386"/>
    <property type="match status" value="1"/>
</dbReference>
<evidence type="ECO:0008006" key="4">
    <source>
        <dbReference type="Google" id="ProtNLM"/>
    </source>
</evidence>
<feature type="transmembrane region" description="Helical" evidence="1">
    <location>
        <begin position="21"/>
        <end position="43"/>
    </location>
</feature>
<name>A0A1I5C0A5_9ACTN</name>
<keyword evidence="1" id="KW-1133">Transmembrane helix</keyword>
<feature type="transmembrane region" description="Helical" evidence="1">
    <location>
        <begin position="184"/>
        <end position="204"/>
    </location>
</feature>
<sequence>MTTTDHSPVTGGVATDPMRRTAVLAGGLYLLTFASSIPARFYFLDPVLSDPRYVVGPGADTRVLVGGLLDVVNALACIATAVVLFRVVKRQSETLALGFVTSRLLEAAVISIGVVSLFAVVTLRQGAAGAAGADEASLIAVGSSLVAVYEWTFVLGPNVMAAVNALLLGTLLYRSGLVPRAIPLVGLVAGPLLLASVTGVVFGTHGLSDGVHVVAALPIAAWELSLGVYLVVRGFTPAAVAALTRTDRDTAPAPSPA</sequence>
<evidence type="ECO:0000313" key="3">
    <source>
        <dbReference type="Proteomes" id="UP000183642"/>
    </source>
</evidence>
<feature type="transmembrane region" description="Helical" evidence="1">
    <location>
        <begin position="210"/>
        <end position="232"/>
    </location>
</feature>
<dbReference type="InterPro" id="IPR025495">
    <property type="entry name" value="DUF4386"/>
</dbReference>
<dbReference type="RefSeq" id="WP_075011503.1">
    <property type="nucleotide sequence ID" value="NZ_FOWE01000001.1"/>
</dbReference>
<reference evidence="3" key="1">
    <citation type="submission" date="2016-10" db="EMBL/GenBank/DDBJ databases">
        <authorList>
            <person name="Varghese N."/>
            <person name="Submissions S."/>
        </authorList>
    </citation>
    <scope>NUCLEOTIDE SEQUENCE [LARGE SCALE GENOMIC DNA]</scope>
    <source>
        <strain evidence="3">DSM 43161</strain>
    </source>
</reference>
<feature type="transmembrane region" description="Helical" evidence="1">
    <location>
        <begin position="63"/>
        <end position="88"/>
    </location>
</feature>
<evidence type="ECO:0000313" key="2">
    <source>
        <dbReference type="EMBL" id="SFN80418.1"/>
    </source>
</evidence>